<organism evidence="1 2">
    <name type="scientific">Megasphaera micronuciformis F0359</name>
    <dbReference type="NCBI Taxonomy" id="706434"/>
    <lineage>
        <taxon>Bacteria</taxon>
        <taxon>Bacillati</taxon>
        <taxon>Bacillota</taxon>
        <taxon>Negativicutes</taxon>
        <taxon>Veillonellales</taxon>
        <taxon>Veillonellaceae</taxon>
        <taxon>Megasphaera</taxon>
    </lineage>
</organism>
<dbReference type="AlphaFoldDB" id="E2Z9C3"/>
<evidence type="ECO:0000313" key="1">
    <source>
        <dbReference type="EMBL" id="EFQ05102.1"/>
    </source>
</evidence>
<protein>
    <submittedName>
        <fullName evidence="1">Uncharacterized protein</fullName>
    </submittedName>
</protein>
<proteinExistence type="predicted"/>
<keyword evidence="2" id="KW-1185">Reference proteome</keyword>
<gene>
    <name evidence="1" type="ORF">HMPREF9429_00021</name>
</gene>
<sequence>MKTLSTSLRTVEYGANFFSWGYYFSAGYFCYKKFNSTTNDMRQVRVDE</sequence>
<reference evidence="1 2" key="1">
    <citation type="submission" date="2010-08" db="EMBL/GenBank/DDBJ databases">
        <authorList>
            <person name="Weinstock G."/>
            <person name="Sodergren E."/>
            <person name="Clifton S."/>
            <person name="Fulton L."/>
            <person name="Fulton B."/>
            <person name="Courtney L."/>
            <person name="Fronick C."/>
            <person name="Harrison M."/>
            <person name="Strong C."/>
            <person name="Farmer C."/>
            <person name="Delahaunty K."/>
            <person name="Markovic C."/>
            <person name="Hall O."/>
            <person name="Minx P."/>
            <person name="Tomlinson C."/>
            <person name="Mitreva M."/>
            <person name="Hou S."/>
            <person name="Chen J."/>
            <person name="Wollam A."/>
            <person name="Pepin K.H."/>
            <person name="Johnson M."/>
            <person name="Bhonagiri V."/>
            <person name="Zhang X."/>
            <person name="Suruliraj S."/>
            <person name="Warren W."/>
            <person name="Chinwalla A."/>
            <person name="Mardis E.R."/>
            <person name="Wilson R.K."/>
        </authorList>
    </citation>
    <scope>NUCLEOTIDE SEQUENCE [LARGE SCALE GENOMIC DNA]</scope>
    <source>
        <strain evidence="1 2">F0359</strain>
    </source>
</reference>
<dbReference type="EMBL" id="AECS01000001">
    <property type="protein sequence ID" value="EFQ05102.1"/>
    <property type="molecule type" value="Genomic_DNA"/>
</dbReference>
<name>E2Z9C3_9FIRM</name>
<dbReference type="HOGENOM" id="CLU_3154650_0_0_9"/>
<accession>E2Z9C3</accession>
<dbReference type="STRING" id="706434.HMPREF9429_00021"/>
<dbReference type="Proteomes" id="UP000003195">
    <property type="component" value="Unassembled WGS sequence"/>
</dbReference>
<evidence type="ECO:0000313" key="2">
    <source>
        <dbReference type="Proteomes" id="UP000003195"/>
    </source>
</evidence>
<comment type="caution">
    <text evidence="1">The sequence shown here is derived from an EMBL/GenBank/DDBJ whole genome shotgun (WGS) entry which is preliminary data.</text>
</comment>